<name>A0A2P2Q2J3_RHIMU</name>
<protein>
    <submittedName>
        <fullName evidence="1">Uncharacterized protein</fullName>
    </submittedName>
</protein>
<accession>A0A2P2Q2J3</accession>
<organism evidence="1">
    <name type="scientific">Rhizophora mucronata</name>
    <name type="common">Asiatic mangrove</name>
    <dbReference type="NCBI Taxonomy" id="61149"/>
    <lineage>
        <taxon>Eukaryota</taxon>
        <taxon>Viridiplantae</taxon>
        <taxon>Streptophyta</taxon>
        <taxon>Embryophyta</taxon>
        <taxon>Tracheophyta</taxon>
        <taxon>Spermatophyta</taxon>
        <taxon>Magnoliopsida</taxon>
        <taxon>eudicotyledons</taxon>
        <taxon>Gunneridae</taxon>
        <taxon>Pentapetalae</taxon>
        <taxon>rosids</taxon>
        <taxon>fabids</taxon>
        <taxon>Malpighiales</taxon>
        <taxon>Rhizophoraceae</taxon>
        <taxon>Rhizophora</taxon>
    </lineage>
</organism>
<sequence length="10" mass="1050">MHGLGSSKAY</sequence>
<dbReference type="EMBL" id="GGEC01080678">
    <property type="protein sequence ID" value="MBX61162.1"/>
    <property type="molecule type" value="Transcribed_RNA"/>
</dbReference>
<proteinExistence type="predicted"/>
<reference evidence="1" key="1">
    <citation type="submission" date="2018-02" db="EMBL/GenBank/DDBJ databases">
        <title>Rhizophora mucronata_Transcriptome.</title>
        <authorList>
            <person name="Meera S.P."/>
            <person name="Sreeshan A."/>
            <person name="Augustine A."/>
        </authorList>
    </citation>
    <scope>NUCLEOTIDE SEQUENCE</scope>
    <source>
        <tissue evidence="1">Leaf</tissue>
    </source>
</reference>
<evidence type="ECO:0000313" key="1">
    <source>
        <dbReference type="EMBL" id="MBX61162.1"/>
    </source>
</evidence>